<feature type="region of interest" description="Disordered" evidence="1">
    <location>
        <begin position="59"/>
        <end position="141"/>
    </location>
</feature>
<reference evidence="2 3" key="1">
    <citation type="journal article" date="2015" name="Fungal Genet. Biol.">
        <title>Evolution of novel wood decay mechanisms in Agaricales revealed by the genome sequences of Fistulina hepatica and Cylindrobasidium torrendii.</title>
        <authorList>
            <person name="Floudas D."/>
            <person name="Held B.W."/>
            <person name="Riley R."/>
            <person name="Nagy L.G."/>
            <person name="Koehler G."/>
            <person name="Ransdell A.S."/>
            <person name="Younus H."/>
            <person name="Chow J."/>
            <person name="Chiniquy J."/>
            <person name="Lipzen A."/>
            <person name="Tritt A."/>
            <person name="Sun H."/>
            <person name="Haridas S."/>
            <person name="LaButti K."/>
            <person name="Ohm R.A."/>
            <person name="Kues U."/>
            <person name="Blanchette R.A."/>
            <person name="Grigoriev I.V."/>
            <person name="Minto R.E."/>
            <person name="Hibbett D.S."/>
        </authorList>
    </citation>
    <scope>NUCLEOTIDE SEQUENCE [LARGE SCALE GENOMIC DNA]</scope>
    <source>
        <strain evidence="2 3">ATCC 64428</strain>
    </source>
</reference>
<protein>
    <submittedName>
        <fullName evidence="2">Uncharacterized protein</fullName>
    </submittedName>
</protein>
<keyword evidence="3" id="KW-1185">Reference proteome</keyword>
<name>A0A0D7ANS0_9AGAR</name>
<evidence type="ECO:0000256" key="1">
    <source>
        <dbReference type="SAM" id="MobiDB-lite"/>
    </source>
</evidence>
<proteinExistence type="predicted"/>
<dbReference type="OrthoDB" id="3067331at2759"/>
<accession>A0A0D7ANS0</accession>
<evidence type="ECO:0000313" key="3">
    <source>
        <dbReference type="Proteomes" id="UP000054144"/>
    </source>
</evidence>
<gene>
    <name evidence="2" type="ORF">FISHEDRAFT_69420</name>
</gene>
<organism evidence="2 3">
    <name type="scientific">Fistulina hepatica ATCC 64428</name>
    <dbReference type="NCBI Taxonomy" id="1128425"/>
    <lineage>
        <taxon>Eukaryota</taxon>
        <taxon>Fungi</taxon>
        <taxon>Dikarya</taxon>
        <taxon>Basidiomycota</taxon>
        <taxon>Agaricomycotina</taxon>
        <taxon>Agaricomycetes</taxon>
        <taxon>Agaricomycetidae</taxon>
        <taxon>Agaricales</taxon>
        <taxon>Fistulinaceae</taxon>
        <taxon>Fistulina</taxon>
    </lineage>
</organism>
<sequence length="167" mass="17365">MATSSADATSNVGQLSPISQVLRTLGITREDLLKRSAQMREFLNEGDYETAIASGASDIAQCGGPAEYGQSESQSESASAMSSGGCSKSQSTSASYTDASHSPAVKEEPCEAHLPSPRTTAEAENRGIGPPKDATTPADSKLANVERKLHAADASYTLPVMLLSVTR</sequence>
<dbReference type="EMBL" id="KN881629">
    <property type="protein sequence ID" value="KIY52961.1"/>
    <property type="molecule type" value="Genomic_DNA"/>
</dbReference>
<dbReference type="AlphaFoldDB" id="A0A0D7ANS0"/>
<evidence type="ECO:0000313" key="2">
    <source>
        <dbReference type="EMBL" id="KIY52961.1"/>
    </source>
</evidence>
<feature type="compositionally biased region" description="Low complexity" evidence="1">
    <location>
        <begin position="67"/>
        <end position="95"/>
    </location>
</feature>
<dbReference type="Proteomes" id="UP000054144">
    <property type="component" value="Unassembled WGS sequence"/>
</dbReference>